<organism evidence="1 2">
    <name type="scientific">Prorocentrum cordatum</name>
    <dbReference type="NCBI Taxonomy" id="2364126"/>
    <lineage>
        <taxon>Eukaryota</taxon>
        <taxon>Sar</taxon>
        <taxon>Alveolata</taxon>
        <taxon>Dinophyceae</taxon>
        <taxon>Prorocentrales</taxon>
        <taxon>Prorocentraceae</taxon>
        <taxon>Prorocentrum</taxon>
    </lineage>
</organism>
<proteinExistence type="predicted"/>
<dbReference type="Proteomes" id="UP001189429">
    <property type="component" value="Unassembled WGS sequence"/>
</dbReference>
<reference evidence="1" key="1">
    <citation type="submission" date="2023-10" db="EMBL/GenBank/DDBJ databases">
        <authorList>
            <person name="Chen Y."/>
            <person name="Shah S."/>
            <person name="Dougan E. K."/>
            <person name="Thang M."/>
            <person name="Chan C."/>
        </authorList>
    </citation>
    <scope>NUCLEOTIDE SEQUENCE [LARGE SCALE GENOMIC DNA]</scope>
</reference>
<comment type="caution">
    <text evidence="1">The sequence shown here is derived from an EMBL/GenBank/DDBJ whole genome shotgun (WGS) entry which is preliminary data.</text>
</comment>
<evidence type="ECO:0000313" key="1">
    <source>
        <dbReference type="EMBL" id="CAK0899471.1"/>
    </source>
</evidence>
<gene>
    <name evidence="1" type="ORF">PCOR1329_LOCUS76974</name>
</gene>
<sequence>MSNNRSCSFRARLAVRAAAGVVHPRQEAACPKVAAVVFGQHWLLGILPIFQVPMSGVQALVFTSKHPDLRICLSPRPAWAKVELPMLLLEGLEEDGGDTEYFWGKLKGSPESLEELAAAALEGGLAAQAQVDARGGTLELITTRRGKAELEERLPSLGGRGFSSGDMRWTPVGGNFEYLLWVSQQAGGCGGGGEFQGAGGEHRACSQD</sequence>
<keyword evidence="2" id="KW-1185">Reference proteome</keyword>
<dbReference type="EMBL" id="CAUYUJ010020615">
    <property type="protein sequence ID" value="CAK0899471.1"/>
    <property type="molecule type" value="Genomic_DNA"/>
</dbReference>
<name>A0ABN9XI98_9DINO</name>
<protein>
    <submittedName>
        <fullName evidence="1">Uncharacterized protein</fullName>
    </submittedName>
</protein>
<accession>A0ABN9XI98</accession>
<evidence type="ECO:0000313" key="2">
    <source>
        <dbReference type="Proteomes" id="UP001189429"/>
    </source>
</evidence>